<sequence length="70" mass="8198">MPVIYPPEEGRDVFTIWQRNFVHYHFLNILHPPRLSGKTNPTALIIHYYNGEIICDWQNRGIHASVQGEP</sequence>
<proteinExistence type="predicted"/>
<dbReference type="AlphaFoldDB" id="A0A2X2T9L1"/>
<dbReference type="Proteomes" id="UP000251197">
    <property type="component" value="Unassembled WGS sequence"/>
</dbReference>
<gene>
    <name evidence="1" type="ORF">NCTC12120_01081</name>
</gene>
<name>A0A2X2T9L1_9ENTR</name>
<protein>
    <submittedName>
        <fullName evidence="1">Uncharacterized protein</fullName>
    </submittedName>
</protein>
<organism evidence="1 2">
    <name type="scientific">Cedecea neteri</name>
    <dbReference type="NCBI Taxonomy" id="158822"/>
    <lineage>
        <taxon>Bacteria</taxon>
        <taxon>Pseudomonadati</taxon>
        <taxon>Pseudomonadota</taxon>
        <taxon>Gammaproteobacteria</taxon>
        <taxon>Enterobacterales</taxon>
        <taxon>Enterobacteriaceae</taxon>
        <taxon>Cedecea</taxon>
    </lineage>
</organism>
<dbReference type="EMBL" id="UAVU01000003">
    <property type="protein sequence ID" value="SQA97263.1"/>
    <property type="molecule type" value="Genomic_DNA"/>
</dbReference>
<accession>A0A2X2T9L1</accession>
<evidence type="ECO:0000313" key="1">
    <source>
        <dbReference type="EMBL" id="SQA97263.1"/>
    </source>
</evidence>
<evidence type="ECO:0000313" key="2">
    <source>
        <dbReference type="Proteomes" id="UP000251197"/>
    </source>
</evidence>
<reference evidence="1 2" key="1">
    <citation type="submission" date="2018-06" db="EMBL/GenBank/DDBJ databases">
        <authorList>
            <consortium name="Pathogen Informatics"/>
            <person name="Doyle S."/>
        </authorList>
    </citation>
    <scope>NUCLEOTIDE SEQUENCE [LARGE SCALE GENOMIC DNA]</scope>
    <source>
        <strain evidence="1 2">NCTC12120</strain>
    </source>
</reference>